<sequence length="256" mass="27076">MRGPLEDKFNGKLCLDGSALEPSYGFLRRAGWSIEVNVDCSFTVSCLRKRRAHAAAPNRPNARLWSRIHAAFEPGAFAARRVPARCSRHAMLRGVLAEAQRRGNGRADRLAELGARFHAVGDQAMGERRALAEVVLELAPWIGQAAVIWQGIASKGSESLPGAEERRRVQFEGPPSAAAARAPDEPGAKRPRLASARSPAKGSAAAVGTGAGVDEQELAACSKRGARAVLGGRSGAKPRLEEACVGGETVEGGRDQ</sequence>
<keyword evidence="3" id="KW-1185">Reference proteome</keyword>
<evidence type="ECO:0000313" key="2">
    <source>
        <dbReference type="EMBL" id="CAK0850767.1"/>
    </source>
</evidence>
<comment type="caution">
    <text evidence="2">The sequence shown here is derived from an EMBL/GenBank/DDBJ whole genome shotgun (WGS) entry which is preliminary data.</text>
</comment>
<evidence type="ECO:0000256" key="1">
    <source>
        <dbReference type="SAM" id="MobiDB-lite"/>
    </source>
</evidence>
<feature type="non-terminal residue" evidence="2">
    <location>
        <position position="256"/>
    </location>
</feature>
<reference evidence="2" key="1">
    <citation type="submission" date="2023-10" db="EMBL/GenBank/DDBJ databases">
        <authorList>
            <person name="Chen Y."/>
            <person name="Shah S."/>
            <person name="Dougan E. K."/>
            <person name="Thang M."/>
            <person name="Chan C."/>
        </authorList>
    </citation>
    <scope>NUCLEOTIDE SEQUENCE [LARGE SCALE GENOMIC DNA]</scope>
</reference>
<proteinExistence type="predicted"/>
<protein>
    <submittedName>
        <fullName evidence="2">Uncharacterized protein</fullName>
    </submittedName>
</protein>
<evidence type="ECO:0000313" key="3">
    <source>
        <dbReference type="Proteomes" id="UP001189429"/>
    </source>
</evidence>
<accession>A0ABN9TXW3</accession>
<feature type="region of interest" description="Disordered" evidence="1">
    <location>
        <begin position="157"/>
        <end position="213"/>
    </location>
</feature>
<dbReference type="EMBL" id="CAUYUJ010015173">
    <property type="protein sequence ID" value="CAK0850767.1"/>
    <property type="molecule type" value="Genomic_DNA"/>
</dbReference>
<name>A0ABN9TXW3_9DINO</name>
<organism evidence="2 3">
    <name type="scientific">Prorocentrum cordatum</name>
    <dbReference type="NCBI Taxonomy" id="2364126"/>
    <lineage>
        <taxon>Eukaryota</taxon>
        <taxon>Sar</taxon>
        <taxon>Alveolata</taxon>
        <taxon>Dinophyceae</taxon>
        <taxon>Prorocentrales</taxon>
        <taxon>Prorocentraceae</taxon>
        <taxon>Prorocentrum</taxon>
    </lineage>
</organism>
<gene>
    <name evidence="2" type="ORF">PCOR1329_LOCUS43073</name>
</gene>
<dbReference type="Proteomes" id="UP001189429">
    <property type="component" value="Unassembled WGS sequence"/>
</dbReference>